<keyword evidence="7" id="KW-1185">Reference proteome</keyword>
<dbReference type="Pfam" id="PF00335">
    <property type="entry name" value="Tetraspanin"/>
    <property type="match status" value="1"/>
</dbReference>
<feature type="transmembrane region" description="Helical" evidence="5">
    <location>
        <begin position="41"/>
        <end position="63"/>
    </location>
</feature>
<dbReference type="Gene3D" id="1.10.1450.10">
    <property type="entry name" value="Tetraspanin"/>
    <property type="match status" value="1"/>
</dbReference>
<evidence type="ECO:0000256" key="2">
    <source>
        <dbReference type="ARBA" id="ARBA00022692"/>
    </source>
</evidence>
<dbReference type="AlphaFoldDB" id="A0A0L0CAN7"/>
<evidence type="ECO:0000313" key="7">
    <source>
        <dbReference type="Proteomes" id="UP000037069"/>
    </source>
</evidence>
<feature type="transmembrane region" description="Helical" evidence="5">
    <location>
        <begin position="75"/>
        <end position="96"/>
    </location>
</feature>
<feature type="transmembrane region" description="Helical" evidence="5">
    <location>
        <begin position="189"/>
        <end position="209"/>
    </location>
</feature>
<dbReference type="PANTHER" id="PTHR19282:SF482">
    <property type="entry name" value="FI23944P1-RELATED"/>
    <property type="match status" value="1"/>
</dbReference>
<keyword evidence="3 5" id="KW-1133">Transmembrane helix</keyword>
<sequence>MSCGSSTLKFTLFILNILCFIVGVLTLSACTYALIEFDGSEAIKIPCILGIVLSSILFLNSILGCCGITRKSIRITWIYAIVMLILLLGQIAVIFLEPVNFNNIANEIINNVWNSDIANDYTMTMYEMKYECCGKFGPDDYVKVGHSIPLSCFQNNNNTLATNLFTEGCVTKLTEMYSLNQRIEEISDWTLVGLEGASAFVAVILAISLKHIQRRKLYH</sequence>
<dbReference type="GO" id="GO:0005886">
    <property type="term" value="C:plasma membrane"/>
    <property type="evidence" value="ECO:0007669"/>
    <property type="project" value="TreeGrafter"/>
</dbReference>
<keyword evidence="2 5" id="KW-0812">Transmembrane</keyword>
<accession>A0A0L0CAN7</accession>
<dbReference type="EMBL" id="JRES01000678">
    <property type="protein sequence ID" value="KNC29300.1"/>
    <property type="molecule type" value="Genomic_DNA"/>
</dbReference>
<protein>
    <submittedName>
        <fullName evidence="6">Uncharacterized protein</fullName>
    </submittedName>
</protein>
<dbReference type="SUPFAM" id="SSF48652">
    <property type="entry name" value="Tetraspanin"/>
    <property type="match status" value="1"/>
</dbReference>
<dbReference type="Proteomes" id="UP000037069">
    <property type="component" value="Unassembled WGS sequence"/>
</dbReference>
<feature type="transmembrane region" description="Helical" evidence="5">
    <location>
        <begin position="12"/>
        <end position="35"/>
    </location>
</feature>
<dbReference type="InterPro" id="IPR018499">
    <property type="entry name" value="Tetraspanin/Peripherin"/>
</dbReference>
<reference evidence="6 7" key="1">
    <citation type="journal article" date="2015" name="Nat. Commun.">
        <title>Lucilia cuprina genome unlocks parasitic fly biology to underpin future interventions.</title>
        <authorList>
            <person name="Anstead C.A."/>
            <person name="Korhonen P.K."/>
            <person name="Young N.D."/>
            <person name="Hall R.S."/>
            <person name="Jex A.R."/>
            <person name="Murali S.C."/>
            <person name="Hughes D.S."/>
            <person name="Lee S.F."/>
            <person name="Perry T."/>
            <person name="Stroehlein A.J."/>
            <person name="Ansell B.R."/>
            <person name="Breugelmans B."/>
            <person name="Hofmann A."/>
            <person name="Qu J."/>
            <person name="Dugan S."/>
            <person name="Lee S.L."/>
            <person name="Chao H."/>
            <person name="Dinh H."/>
            <person name="Han Y."/>
            <person name="Doddapaneni H.V."/>
            <person name="Worley K.C."/>
            <person name="Muzny D.M."/>
            <person name="Ioannidis P."/>
            <person name="Waterhouse R.M."/>
            <person name="Zdobnov E.M."/>
            <person name="James P.J."/>
            <person name="Bagnall N.H."/>
            <person name="Kotze A.C."/>
            <person name="Gibbs R.A."/>
            <person name="Richards S."/>
            <person name="Batterham P."/>
            <person name="Gasser R.B."/>
        </authorList>
    </citation>
    <scope>NUCLEOTIDE SEQUENCE [LARGE SCALE GENOMIC DNA]</scope>
    <source>
        <strain evidence="6 7">LS</strain>
        <tissue evidence="6">Full body</tissue>
    </source>
</reference>
<dbReference type="PANTHER" id="PTHR19282">
    <property type="entry name" value="TETRASPANIN"/>
    <property type="match status" value="1"/>
</dbReference>
<keyword evidence="4 5" id="KW-0472">Membrane</keyword>
<organism evidence="6 7">
    <name type="scientific">Lucilia cuprina</name>
    <name type="common">Green bottle fly</name>
    <name type="synonym">Australian sheep blowfly</name>
    <dbReference type="NCBI Taxonomy" id="7375"/>
    <lineage>
        <taxon>Eukaryota</taxon>
        <taxon>Metazoa</taxon>
        <taxon>Ecdysozoa</taxon>
        <taxon>Arthropoda</taxon>
        <taxon>Hexapoda</taxon>
        <taxon>Insecta</taxon>
        <taxon>Pterygota</taxon>
        <taxon>Neoptera</taxon>
        <taxon>Endopterygota</taxon>
        <taxon>Diptera</taxon>
        <taxon>Brachycera</taxon>
        <taxon>Muscomorpha</taxon>
        <taxon>Oestroidea</taxon>
        <taxon>Calliphoridae</taxon>
        <taxon>Luciliinae</taxon>
        <taxon>Lucilia</taxon>
    </lineage>
</organism>
<proteinExistence type="predicted"/>
<dbReference type="OMA" id="CCGQTGP"/>
<evidence type="ECO:0000256" key="5">
    <source>
        <dbReference type="SAM" id="Phobius"/>
    </source>
</evidence>
<evidence type="ECO:0000313" key="6">
    <source>
        <dbReference type="EMBL" id="KNC29300.1"/>
    </source>
</evidence>
<comment type="caution">
    <text evidence="6">The sequence shown here is derived from an EMBL/GenBank/DDBJ whole genome shotgun (WGS) entry which is preliminary data.</text>
</comment>
<name>A0A0L0CAN7_LUCCU</name>
<evidence type="ECO:0000256" key="3">
    <source>
        <dbReference type="ARBA" id="ARBA00022989"/>
    </source>
</evidence>
<dbReference type="CDD" id="cd03127">
    <property type="entry name" value="tetraspanin_LEL"/>
    <property type="match status" value="1"/>
</dbReference>
<gene>
    <name evidence="6" type="ORF">FF38_02377</name>
</gene>
<evidence type="ECO:0000256" key="4">
    <source>
        <dbReference type="ARBA" id="ARBA00023136"/>
    </source>
</evidence>
<evidence type="ECO:0000256" key="1">
    <source>
        <dbReference type="ARBA" id="ARBA00004141"/>
    </source>
</evidence>
<dbReference type="PRINTS" id="PR00259">
    <property type="entry name" value="TMFOUR"/>
</dbReference>
<comment type="subcellular location">
    <subcellularLocation>
        <location evidence="1">Membrane</location>
        <topology evidence="1">Multi-pass membrane protein</topology>
    </subcellularLocation>
</comment>
<dbReference type="OrthoDB" id="6239677at2759"/>
<dbReference type="InterPro" id="IPR008952">
    <property type="entry name" value="Tetraspanin_EC2_sf"/>
</dbReference>